<feature type="transmembrane region" description="Helical" evidence="6">
    <location>
        <begin position="189"/>
        <end position="213"/>
    </location>
</feature>
<evidence type="ECO:0000313" key="9">
    <source>
        <dbReference type="Proteomes" id="UP001652624"/>
    </source>
</evidence>
<feature type="transmembrane region" description="Helical" evidence="6">
    <location>
        <begin position="59"/>
        <end position="83"/>
    </location>
</feature>
<dbReference type="InterPro" id="IPR013112">
    <property type="entry name" value="FAD-bd_8"/>
</dbReference>
<dbReference type="PANTHER" id="PTHR11972">
    <property type="entry name" value="NADPH OXIDASE"/>
    <property type="match status" value="1"/>
</dbReference>
<evidence type="ECO:0000256" key="6">
    <source>
        <dbReference type="SAM" id="Phobius"/>
    </source>
</evidence>
<dbReference type="Pfam" id="PF08022">
    <property type="entry name" value="FAD_binding_8"/>
    <property type="match status" value="1"/>
</dbReference>
<accession>A0ABM3W7V2</accession>
<evidence type="ECO:0000313" key="10">
    <source>
        <dbReference type="RefSeq" id="XP_060032652.1"/>
    </source>
</evidence>
<feature type="transmembrane region" description="Helical" evidence="6">
    <location>
        <begin position="104"/>
        <end position="125"/>
    </location>
</feature>
<dbReference type="InterPro" id="IPR050369">
    <property type="entry name" value="RBOH/FRE"/>
</dbReference>
<dbReference type="PANTHER" id="PTHR11972:SF206">
    <property type="entry name" value="NADPH OXIDASE 4"/>
    <property type="match status" value="1"/>
</dbReference>
<keyword evidence="4" id="KW-0560">Oxidoreductase</keyword>
<dbReference type="Proteomes" id="UP001652624">
    <property type="component" value="Chromosome 17"/>
</dbReference>
<protein>
    <submittedName>
        <fullName evidence="10">NADPH oxidase 4 isoform X1</fullName>
    </submittedName>
</protein>
<comment type="subcellular location">
    <subcellularLocation>
        <location evidence="1">Membrane</location>
        <topology evidence="1">Multi-pass membrane protein</topology>
    </subcellularLocation>
</comment>
<feature type="transmembrane region" description="Helical" evidence="6">
    <location>
        <begin position="20"/>
        <end position="39"/>
    </location>
</feature>
<keyword evidence="2 6" id="KW-0812">Transmembrane</keyword>
<name>A0ABM3W7V2_ERIEU</name>
<organism evidence="9 10">
    <name type="scientific">Erinaceus europaeus</name>
    <name type="common">Western European hedgehog</name>
    <dbReference type="NCBI Taxonomy" id="9365"/>
    <lineage>
        <taxon>Eukaryota</taxon>
        <taxon>Metazoa</taxon>
        <taxon>Chordata</taxon>
        <taxon>Craniata</taxon>
        <taxon>Vertebrata</taxon>
        <taxon>Euteleostomi</taxon>
        <taxon>Mammalia</taxon>
        <taxon>Eutheria</taxon>
        <taxon>Laurasiatheria</taxon>
        <taxon>Eulipotyphla</taxon>
        <taxon>Erinaceidae</taxon>
        <taxon>Erinaceinae</taxon>
        <taxon>Erinaceus</taxon>
    </lineage>
</organism>
<dbReference type="InterPro" id="IPR013130">
    <property type="entry name" value="Fe3_Rdtase_TM_dom"/>
</dbReference>
<dbReference type="Pfam" id="PF01794">
    <property type="entry name" value="Ferric_reduct"/>
    <property type="match status" value="1"/>
</dbReference>
<evidence type="ECO:0000259" key="8">
    <source>
        <dbReference type="Pfam" id="PF08022"/>
    </source>
</evidence>
<evidence type="ECO:0000256" key="2">
    <source>
        <dbReference type="ARBA" id="ARBA00022692"/>
    </source>
</evidence>
<keyword evidence="9" id="KW-1185">Reference proteome</keyword>
<evidence type="ECO:0000256" key="4">
    <source>
        <dbReference type="ARBA" id="ARBA00023002"/>
    </source>
</evidence>
<keyword evidence="5 6" id="KW-0472">Membrane</keyword>
<evidence type="ECO:0000256" key="5">
    <source>
        <dbReference type="ARBA" id="ARBA00023136"/>
    </source>
</evidence>
<reference evidence="10" key="1">
    <citation type="submission" date="2025-08" db="UniProtKB">
        <authorList>
            <consortium name="RefSeq"/>
        </authorList>
    </citation>
    <scope>IDENTIFICATION</scope>
</reference>
<sequence>MAVSWRSWLANEGGKHLCLLLWLSWNVLLFWKTFLLYNQGPEYYYIHQMLGLGLCLSRASAAVLNLNCSFILLPMCRTLLAYLRGSQKVSSRRTRRLLDKSRTFHITCGVTICIFSGVHVAAHLVNALKFSVNFRQDMIELNAARYQDEDPRKLLFTTIPGLTGVSMVLVLFLMVTASTYAIRLSNYNIFWYTHNLFFVFYMLLVLHVSGGLLKYQTNLDTHPPGCLTINGTHPQTTLSADFLTEHPHVSFPGGFSRADEFPQNNLMKICMEEPRFQAHFPQTWLWISGPLCLYCAERLYRCIRSNKPVTIISVTSHPADVMEIQMVKENFKARPGQYIILHCPSVSAFENHPFTLTMNDFEICCFLHPVKIQRFCPLFILESIPGSTLMVHLEVHLRSH</sequence>
<feature type="domain" description="Ferric oxidoreductase" evidence="7">
    <location>
        <begin position="66"/>
        <end position="205"/>
    </location>
</feature>
<gene>
    <name evidence="10" type="primary">NOX4</name>
</gene>
<evidence type="ECO:0000259" key="7">
    <source>
        <dbReference type="Pfam" id="PF01794"/>
    </source>
</evidence>
<dbReference type="GeneID" id="103125164"/>
<dbReference type="RefSeq" id="XP_060032652.1">
    <property type="nucleotide sequence ID" value="XM_060176669.1"/>
</dbReference>
<feature type="domain" description="FAD-binding 8" evidence="8">
    <location>
        <begin position="309"/>
        <end position="358"/>
    </location>
</feature>
<feature type="transmembrane region" description="Helical" evidence="6">
    <location>
        <begin position="154"/>
        <end position="177"/>
    </location>
</feature>
<keyword evidence="3 6" id="KW-1133">Transmembrane helix</keyword>
<evidence type="ECO:0000256" key="1">
    <source>
        <dbReference type="ARBA" id="ARBA00004141"/>
    </source>
</evidence>
<evidence type="ECO:0000256" key="3">
    <source>
        <dbReference type="ARBA" id="ARBA00022989"/>
    </source>
</evidence>
<proteinExistence type="predicted"/>